<dbReference type="AlphaFoldDB" id="A0A0L9UW41"/>
<evidence type="ECO:0000256" key="2">
    <source>
        <dbReference type="SAM" id="Phobius"/>
    </source>
</evidence>
<protein>
    <recommendedName>
        <fullName evidence="3">Fe-S metabolism associated domain-containing protein</fullName>
    </recommendedName>
</protein>
<dbReference type="STRING" id="3914.A0A0L9UW41"/>
<dbReference type="SUPFAM" id="SSF82649">
    <property type="entry name" value="SufE/NifU"/>
    <property type="match status" value="1"/>
</dbReference>
<proteinExistence type="inferred from homology"/>
<dbReference type="Pfam" id="PF02657">
    <property type="entry name" value="SufE"/>
    <property type="match status" value="1"/>
</dbReference>
<organism evidence="4 5">
    <name type="scientific">Phaseolus angularis</name>
    <name type="common">Azuki bean</name>
    <name type="synonym">Vigna angularis</name>
    <dbReference type="NCBI Taxonomy" id="3914"/>
    <lineage>
        <taxon>Eukaryota</taxon>
        <taxon>Viridiplantae</taxon>
        <taxon>Streptophyta</taxon>
        <taxon>Embryophyta</taxon>
        <taxon>Tracheophyta</taxon>
        <taxon>Spermatophyta</taxon>
        <taxon>Magnoliopsida</taxon>
        <taxon>eudicotyledons</taxon>
        <taxon>Gunneridae</taxon>
        <taxon>Pentapetalae</taxon>
        <taxon>rosids</taxon>
        <taxon>fabids</taxon>
        <taxon>Fabales</taxon>
        <taxon>Fabaceae</taxon>
        <taxon>Papilionoideae</taxon>
        <taxon>50 kb inversion clade</taxon>
        <taxon>NPAAA clade</taxon>
        <taxon>indigoferoid/millettioid clade</taxon>
        <taxon>Phaseoleae</taxon>
        <taxon>Vigna</taxon>
    </lineage>
</organism>
<reference evidence="5" key="1">
    <citation type="journal article" date="2015" name="Proc. Natl. Acad. Sci. U.S.A.">
        <title>Genome sequencing of adzuki bean (Vigna angularis) provides insight into high starch and low fat accumulation and domestication.</title>
        <authorList>
            <person name="Yang K."/>
            <person name="Tian Z."/>
            <person name="Chen C."/>
            <person name="Luo L."/>
            <person name="Zhao B."/>
            <person name="Wang Z."/>
            <person name="Yu L."/>
            <person name="Li Y."/>
            <person name="Sun Y."/>
            <person name="Li W."/>
            <person name="Chen Y."/>
            <person name="Li Y."/>
            <person name="Zhang Y."/>
            <person name="Ai D."/>
            <person name="Zhao J."/>
            <person name="Shang C."/>
            <person name="Ma Y."/>
            <person name="Wu B."/>
            <person name="Wang M."/>
            <person name="Gao L."/>
            <person name="Sun D."/>
            <person name="Zhang P."/>
            <person name="Guo F."/>
            <person name="Wang W."/>
            <person name="Li Y."/>
            <person name="Wang J."/>
            <person name="Varshney R.K."/>
            <person name="Wang J."/>
            <person name="Ling H.Q."/>
            <person name="Wan P."/>
        </authorList>
    </citation>
    <scope>NUCLEOTIDE SEQUENCE</scope>
    <source>
        <strain evidence="5">cv. Jingnong 6</strain>
    </source>
</reference>
<feature type="domain" description="Fe-S metabolism associated" evidence="3">
    <location>
        <begin position="66"/>
        <end position="166"/>
    </location>
</feature>
<dbReference type="EMBL" id="CM003377">
    <property type="protein sequence ID" value="KOM46764.1"/>
    <property type="molecule type" value="Genomic_DNA"/>
</dbReference>
<evidence type="ECO:0000259" key="3">
    <source>
        <dbReference type="Pfam" id="PF02657"/>
    </source>
</evidence>
<keyword evidence="2" id="KW-0472">Membrane</keyword>
<dbReference type="InterPro" id="IPR003808">
    <property type="entry name" value="Fe-S_metab-assoc_dom"/>
</dbReference>
<dbReference type="PANTHER" id="PTHR43597:SF5">
    <property type="entry name" value="SUFE-LIKE PROTEIN 2, CHLOROPLASTIC"/>
    <property type="match status" value="1"/>
</dbReference>
<dbReference type="Proteomes" id="UP000053144">
    <property type="component" value="Chromosome 7"/>
</dbReference>
<evidence type="ECO:0000313" key="5">
    <source>
        <dbReference type="Proteomes" id="UP000053144"/>
    </source>
</evidence>
<accession>A0A0L9UW41</accession>
<dbReference type="OrthoDB" id="411584at2759"/>
<dbReference type="Gramene" id="KOM46764">
    <property type="protein sequence ID" value="KOM46764"/>
    <property type="gene ID" value="LR48_Vigan07g046800"/>
</dbReference>
<name>A0A0L9UW41_PHAAN</name>
<sequence>MVLSAAVTATTLFNPLSSSSSSYSFSSPIFPKPNTFAPSKSDAVNALCTKPKLRFNVADKLNNIASEFTSLSQPIDRVKRLLHYASLLPPFLDADRVPANRVVGCATKVWVVAEIDERRRMRFRADSDSEISKGFCWCLVWILDGAKPEEVLMVEREDLADVNVGLGMSLKAHCRQRFALISLFPSHANFVTIVFHLLLNLPWFYRMFDYSNANSILSGYAGHISISSSNLSFYYAATFYSFLLSSSPHISYRQKLYLYDHFPDQFVVTDACKT</sequence>
<keyword evidence="2" id="KW-1133">Transmembrane helix</keyword>
<evidence type="ECO:0000256" key="1">
    <source>
        <dbReference type="ARBA" id="ARBA00010282"/>
    </source>
</evidence>
<keyword evidence="2" id="KW-0812">Transmembrane</keyword>
<comment type="similarity">
    <text evidence="1">Belongs to the SufE family.</text>
</comment>
<feature type="transmembrane region" description="Helical" evidence="2">
    <location>
        <begin position="178"/>
        <end position="199"/>
    </location>
</feature>
<gene>
    <name evidence="4" type="ORF">LR48_Vigan07g046800</name>
</gene>
<dbReference type="KEGG" id="var:108336552"/>
<dbReference type="Gene3D" id="3.90.1010.10">
    <property type="match status" value="1"/>
</dbReference>
<dbReference type="PANTHER" id="PTHR43597">
    <property type="entry name" value="SULFUR ACCEPTOR PROTEIN CSDE"/>
    <property type="match status" value="1"/>
</dbReference>
<evidence type="ECO:0000313" key="4">
    <source>
        <dbReference type="EMBL" id="KOM46764.1"/>
    </source>
</evidence>